<sequence>MHGKKMMASLAVNAALALAIVGYIAYNSVSGNQLGAGMITRSPVRSAFRPSSLMMNSRRQLSPNAVLREPVADEYGTGLAQMAKEEGIVEKVQNDLKVWREVFKADPQAREFMYDPLANKAEKMGVIKDVVSKAGMQEYTSNFLNLLIEMGRFDQLENIADVFDEEVMVMEGVKSVVVRSAVQLDDDAMFKIAEKVKKMSGAKSIQMKQEIDESLLAGFVIDMDSQQIDMSLKNELETLKQNMLAPNMA</sequence>
<dbReference type="NCBIfam" id="TIGR01145">
    <property type="entry name" value="ATP_synt_delta"/>
    <property type="match status" value="1"/>
</dbReference>
<comment type="subcellular location">
    <subcellularLocation>
        <location evidence="1">Membrane</location>
    </subcellularLocation>
</comment>
<dbReference type="PRINTS" id="PR00125">
    <property type="entry name" value="ATPASEDELTA"/>
</dbReference>
<dbReference type="HAMAP" id="MF_01416">
    <property type="entry name" value="ATP_synth_delta_bact"/>
    <property type="match status" value="1"/>
</dbReference>
<accession>A0A7S2TUA3</accession>
<dbReference type="Pfam" id="PF00213">
    <property type="entry name" value="OSCP"/>
    <property type="match status" value="1"/>
</dbReference>
<keyword evidence="5" id="KW-0406">Ion transport</keyword>
<comment type="similarity">
    <text evidence="2">Belongs to the ATPase delta chain family.</text>
</comment>
<evidence type="ECO:0000256" key="4">
    <source>
        <dbReference type="ARBA" id="ARBA00022781"/>
    </source>
</evidence>
<evidence type="ECO:0000313" key="9">
    <source>
        <dbReference type="EMBL" id="CAD9767968.1"/>
    </source>
</evidence>
<evidence type="ECO:0000256" key="7">
    <source>
        <dbReference type="ARBA" id="ARBA00023136"/>
    </source>
</evidence>
<keyword evidence="6" id="KW-0793">Thylakoid</keyword>
<proteinExistence type="inferred from homology"/>
<dbReference type="InterPro" id="IPR000711">
    <property type="entry name" value="ATPase_OSCP/dsu"/>
</dbReference>
<evidence type="ECO:0000256" key="2">
    <source>
        <dbReference type="ARBA" id="ARBA00007046"/>
    </source>
</evidence>
<dbReference type="Gene3D" id="1.10.520.20">
    <property type="entry name" value="N-terminal domain of the delta subunit of the F1F0-ATP synthase"/>
    <property type="match status" value="1"/>
</dbReference>
<dbReference type="EMBL" id="HBHP01019271">
    <property type="protein sequence ID" value="CAD9767968.1"/>
    <property type="molecule type" value="Transcribed_RNA"/>
</dbReference>
<keyword evidence="7" id="KW-0472">Membrane</keyword>
<protein>
    <submittedName>
        <fullName evidence="9">Uncharacterized protein</fullName>
    </submittedName>
</protein>
<reference evidence="9" key="1">
    <citation type="submission" date="2021-01" db="EMBL/GenBank/DDBJ databases">
        <authorList>
            <person name="Corre E."/>
            <person name="Pelletier E."/>
            <person name="Niang G."/>
            <person name="Scheremetjew M."/>
            <person name="Finn R."/>
            <person name="Kale V."/>
            <person name="Holt S."/>
            <person name="Cochrane G."/>
            <person name="Meng A."/>
            <person name="Brown T."/>
            <person name="Cohen L."/>
        </authorList>
    </citation>
    <scope>NUCLEOTIDE SEQUENCE</scope>
    <source>
        <strain evidence="9">CCMP622</strain>
    </source>
</reference>
<evidence type="ECO:0000256" key="3">
    <source>
        <dbReference type="ARBA" id="ARBA00022448"/>
    </source>
</evidence>
<dbReference type="InterPro" id="IPR026015">
    <property type="entry name" value="ATP_synth_OSCP/delta_N_sf"/>
</dbReference>
<dbReference type="GO" id="GO:0016020">
    <property type="term" value="C:membrane"/>
    <property type="evidence" value="ECO:0007669"/>
    <property type="project" value="UniProtKB-SubCell"/>
</dbReference>
<organism evidence="9">
    <name type="scientific">Lotharella oceanica</name>
    <dbReference type="NCBI Taxonomy" id="641309"/>
    <lineage>
        <taxon>Eukaryota</taxon>
        <taxon>Sar</taxon>
        <taxon>Rhizaria</taxon>
        <taxon>Cercozoa</taxon>
        <taxon>Chlorarachniophyceae</taxon>
        <taxon>Lotharella</taxon>
    </lineage>
</organism>
<dbReference type="SUPFAM" id="SSF47928">
    <property type="entry name" value="N-terminal domain of the delta subunit of the F1F0-ATP synthase"/>
    <property type="match status" value="1"/>
</dbReference>
<dbReference type="GO" id="GO:0046933">
    <property type="term" value="F:proton-transporting ATP synthase activity, rotational mechanism"/>
    <property type="evidence" value="ECO:0007669"/>
    <property type="project" value="InterPro"/>
</dbReference>
<dbReference type="PANTHER" id="PTHR11910">
    <property type="entry name" value="ATP SYNTHASE DELTA CHAIN"/>
    <property type="match status" value="1"/>
</dbReference>
<evidence type="ECO:0000256" key="8">
    <source>
        <dbReference type="ARBA" id="ARBA00023310"/>
    </source>
</evidence>
<evidence type="ECO:0000256" key="6">
    <source>
        <dbReference type="ARBA" id="ARBA00023078"/>
    </source>
</evidence>
<evidence type="ECO:0000256" key="1">
    <source>
        <dbReference type="ARBA" id="ARBA00004370"/>
    </source>
</evidence>
<keyword evidence="3" id="KW-0813">Transport</keyword>
<name>A0A7S2TUA3_9EUKA</name>
<dbReference type="AlphaFoldDB" id="A0A7S2TUA3"/>
<keyword evidence="8" id="KW-0066">ATP synthesis</keyword>
<gene>
    <name evidence="9" type="ORF">LSP00402_LOCUS11979</name>
</gene>
<keyword evidence="4" id="KW-0375">Hydrogen ion transport</keyword>
<evidence type="ECO:0000256" key="5">
    <source>
        <dbReference type="ARBA" id="ARBA00023065"/>
    </source>
</evidence>